<dbReference type="PROSITE" id="PS50059">
    <property type="entry name" value="FKBP_PPIASE"/>
    <property type="match status" value="1"/>
</dbReference>
<evidence type="ECO:0000256" key="1">
    <source>
        <dbReference type="ARBA" id="ARBA00000971"/>
    </source>
</evidence>
<comment type="catalytic activity">
    <reaction evidence="1 13">
        <text>[protein]-peptidylproline (omega=180) = [protein]-peptidylproline (omega=0)</text>
        <dbReference type="Rhea" id="RHEA:16237"/>
        <dbReference type="Rhea" id="RHEA-COMP:10747"/>
        <dbReference type="Rhea" id="RHEA-COMP:10748"/>
        <dbReference type="ChEBI" id="CHEBI:83833"/>
        <dbReference type="ChEBI" id="CHEBI:83834"/>
        <dbReference type="EC" id="5.2.1.8"/>
    </reaction>
</comment>
<dbReference type="InterPro" id="IPR001245">
    <property type="entry name" value="Ser-Thr/Tyr_kinase_cat_dom"/>
</dbReference>
<feature type="region of interest" description="Disordered" evidence="14">
    <location>
        <begin position="233"/>
        <end position="253"/>
    </location>
</feature>
<evidence type="ECO:0000256" key="7">
    <source>
        <dbReference type="ARBA" id="ARBA00022640"/>
    </source>
</evidence>
<dbReference type="Pfam" id="PF00254">
    <property type="entry name" value="FKBP_C"/>
    <property type="match status" value="1"/>
</dbReference>
<comment type="function">
    <text evidence="2">PPIases accelerate the folding of proteins. It catalyzes the cis-trans isomerization of proline imidic peptide bonds in oligopeptides.</text>
</comment>
<evidence type="ECO:0000313" key="18">
    <source>
        <dbReference type="EnsemblPlants" id="Solyc03g119140.3.1"/>
    </source>
</evidence>
<dbReference type="Gene3D" id="1.10.510.10">
    <property type="entry name" value="Transferase(Phosphotransferase) domain 1"/>
    <property type="match status" value="2"/>
</dbReference>
<dbReference type="Pfam" id="PF14381">
    <property type="entry name" value="EDR1_CTR1_ARMC3_pept"/>
    <property type="match status" value="1"/>
</dbReference>
<keyword evidence="15" id="KW-0732">Signal</keyword>
<keyword evidence="13" id="KW-0413">Isomerase</keyword>
<keyword evidence="19" id="KW-1185">Reference proteome</keyword>
<name>A0A3Q7FUB7_SOLLC</name>
<dbReference type="InterPro" id="IPR001179">
    <property type="entry name" value="PPIase_FKBP_dom"/>
</dbReference>
<dbReference type="PaxDb" id="4081-Solyc03g119150.2.1"/>
<evidence type="ECO:0000256" key="4">
    <source>
        <dbReference type="ARBA" id="ARBA00006577"/>
    </source>
</evidence>
<keyword evidence="10" id="KW-0793">Thylakoid</keyword>
<feature type="compositionally biased region" description="Polar residues" evidence="14">
    <location>
        <begin position="167"/>
        <end position="178"/>
    </location>
</feature>
<sequence>MNNSSVLWTHCWVLADSVGLPCRLVKGQEYTGSYEVAMNYVKLEDGREYIVDLMADPGTLIPSDTSGTQGDYEESILSISPSSKDVDSHTGSSSSGVACSSEDHSEYGTEERKSRFGEISAGNESPSTGNSEKQKGNNNSDDFTKLRTVKEQGPETSSRTVYARSPYSHTRSPSWTEGISSPAVRRMKAKDVSLYMIDAAKENPQLAQKLHDVLLESGVVAPPNLFTEVYSEQLDSSPVEGKSRPEDMESQGRDEVEKIKSQVDLDCNNFLPPLAYHAQSKVNPRGPFDPHLDGGEVSGQHVSPHSELAAAKFTKNMPVAAAAAAAAAVVASSMVAAAAKTTYGSKADLPVAAAVTATAAAVVATTAAVAKQYENLETSALLPNSPAFLLNLMDSKRVDKDADGAVPEKRGSGDQVHEALGVNSEGERVSDRSTGNDSVKSDVTLDDVADCEIPMEEITLGERIGLGSYGEVYRGEWHGTSLQGDLYGLWGMANCGRVNSTPPIDLRFWEVAVKKFLDQELTGESLEEFKSEPSGRDPLPPIVRLVVQATNGEKLERATAGLLEDLIFPWKVMIMKRLRHPNVVLFMGAVTRPPNLSIVTEFLHRGSLYRLIHRSNNQLDERRRLRMALDAARGMNYLHNCTPVIVHRDLKSPNLLVDKNWVVKVCDFGLSKIKHSTFLSSRSTAGTSCIPANLCTSFYISPFVEDSSMLLVLKQFRLLEMFWLPSFSFKKVVAVIHGSKINLNILGDLELTWMTLVLKLMLHKMLAVSRAEWMAPEVLRNEPSDEKYVLHNHITPFKVLNKYVLVKATITQESEQFYNKYQGSTISLFTVIGIMVVDLYNDFMPYRCDVYSFGVVLWELCTLQQPWGGMNPMQVVGAVGFQHRRLDIPDDMDPAIADIIRKCWQTTKAPQHESHAVSFDKIWYLDPKLRPSFAEIMAALKPLQKPITSSQVPKPLGNREPPSPVNVQQQKPSKSARLSASADSTDWIASSLTRRFGLGAGLAWAGFLAFGVVSEQIKTRLEVSQQETNTRVVEKEEEVVLPNGIRYYELKIGGGATARPGDLVVIDVKGSIQGSGEVFVDTFGGDGMKKRPLALVMGSRPYSKGICEGIETVLKSMKAGGKRRVIIPPNLGFGEEGADLGTGLQIPPSATLEYVVEVEKVSIAPA</sequence>
<dbReference type="InterPro" id="IPR053111">
    <property type="entry name" value="Chloro_FKBP-type_PPIase"/>
</dbReference>
<dbReference type="Pfam" id="PF07714">
    <property type="entry name" value="PK_Tyr_Ser-Thr"/>
    <property type="match status" value="2"/>
</dbReference>
<evidence type="ECO:0000256" key="10">
    <source>
        <dbReference type="ARBA" id="ARBA00023078"/>
    </source>
</evidence>
<organism evidence="18">
    <name type="scientific">Solanum lycopersicum</name>
    <name type="common">Tomato</name>
    <name type="synonym">Lycopersicon esculentum</name>
    <dbReference type="NCBI Taxonomy" id="4081"/>
    <lineage>
        <taxon>Eukaryota</taxon>
        <taxon>Viridiplantae</taxon>
        <taxon>Streptophyta</taxon>
        <taxon>Embryophyta</taxon>
        <taxon>Tracheophyta</taxon>
        <taxon>Spermatophyta</taxon>
        <taxon>Magnoliopsida</taxon>
        <taxon>eudicotyledons</taxon>
        <taxon>Gunneridae</taxon>
        <taxon>Pentapetalae</taxon>
        <taxon>asterids</taxon>
        <taxon>lamiids</taxon>
        <taxon>Solanales</taxon>
        <taxon>Solanaceae</taxon>
        <taxon>Solanoideae</taxon>
        <taxon>Solaneae</taxon>
        <taxon>Solanum</taxon>
        <taxon>Solanum subgen. Lycopersicon</taxon>
    </lineage>
</organism>
<dbReference type="GO" id="GO:0003755">
    <property type="term" value="F:peptidyl-prolyl cis-trans isomerase activity"/>
    <property type="evidence" value="ECO:0007669"/>
    <property type="project" value="UniProtKB-KW"/>
</dbReference>
<reference evidence="18" key="2">
    <citation type="submission" date="2019-01" db="UniProtKB">
        <authorList>
            <consortium name="EnsemblPlants"/>
        </authorList>
    </citation>
    <scope>IDENTIFICATION</scope>
    <source>
        <strain evidence="18">cv. Heinz 1706</strain>
    </source>
</reference>
<evidence type="ECO:0000313" key="19">
    <source>
        <dbReference type="Proteomes" id="UP000004994"/>
    </source>
</evidence>
<dbReference type="FunCoup" id="A0A3Q7FUB7">
    <property type="interactions" value="1826"/>
</dbReference>
<feature type="compositionally biased region" description="Basic and acidic residues" evidence="14">
    <location>
        <begin position="142"/>
        <end position="153"/>
    </location>
</feature>
<dbReference type="SMART" id="SM00220">
    <property type="entry name" value="S_TKc"/>
    <property type="match status" value="1"/>
</dbReference>
<feature type="compositionally biased region" description="Low complexity" evidence="14">
    <location>
        <begin position="89"/>
        <end position="100"/>
    </location>
</feature>
<keyword evidence="9" id="KW-0809">Transit peptide</keyword>
<comment type="similarity">
    <text evidence="4">Belongs to the FKBP-type PPIase family.</text>
</comment>
<evidence type="ECO:0000256" key="2">
    <source>
        <dbReference type="ARBA" id="ARBA00002388"/>
    </source>
</evidence>
<keyword evidence="7" id="KW-0934">Plastid</keyword>
<reference evidence="18" key="1">
    <citation type="journal article" date="2012" name="Nature">
        <title>The tomato genome sequence provides insights into fleshy fruit evolution.</title>
        <authorList>
            <consortium name="Tomato Genome Consortium"/>
        </authorList>
    </citation>
    <scope>NUCLEOTIDE SEQUENCE [LARGE SCALE GENOMIC DNA]</scope>
    <source>
        <strain evidence="18">cv. Heinz 1706</strain>
    </source>
</reference>
<feature type="chain" id="PRO_5018728153" description="peptidylprolyl isomerase" evidence="15">
    <location>
        <begin position="28"/>
        <end position="1166"/>
    </location>
</feature>
<dbReference type="InterPro" id="IPR046357">
    <property type="entry name" value="PPIase_dom_sf"/>
</dbReference>
<feature type="compositionally biased region" description="Polar residues" evidence="14">
    <location>
        <begin position="965"/>
        <end position="980"/>
    </location>
</feature>
<feature type="region of interest" description="Disordered" evidence="14">
    <location>
        <begin position="948"/>
        <end position="980"/>
    </location>
</feature>
<evidence type="ECO:0000256" key="9">
    <source>
        <dbReference type="ARBA" id="ARBA00022946"/>
    </source>
</evidence>
<dbReference type="InterPro" id="IPR008271">
    <property type="entry name" value="Ser/Thr_kinase_AS"/>
</dbReference>
<evidence type="ECO:0000256" key="3">
    <source>
        <dbReference type="ARBA" id="ARBA00004456"/>
    </source>
</evidence>
<dbReference type="PROSITE" id="PS50011">
    <property type="entry name" value="PROTEIN_KINASE_DOM"/>
    <property type="match status" value="1"/>
</dbReference>
<keyword evidence="6" id="KW-0150">Chloroplast</keyword>
<dbReference type="InterPro" id="IPR055164">
    <property type="entry name" value="EDR1/CTR1/ARMC3-like_pept-like"/>
</dbReference>
<evidence type="ECO:0000256" key="6">
    <source>
        <dbReference type="ARBA" id="ARBA00022528"/>
    </source>
</evidence>
<dbReference type="Gene3D" id="3.10.50.40">
    <property type="match status" value="1"/>
</dbReference>
<evidence type="ECO:0000256" key="11">
    <source>
        <dbReference type="ARBA" id="ARBA00023110"/>
    </source>
</evidence>
<dbReference type="STRING" id="4081.A0A3Q7FUB7"/>
<dbReference type="SUPFAM" id="SSF54534">
    <property type="entry name" value="FKBP-like"/>
    <property type="match status" value="1"/>
</dbReference>
<feature type="signal peptide" evidence="15">
    <location>
        <begin position="1"/>
        <end position="27"/>
    </location>
</feature>
<dbReference type="OMA" id="RAMISEQ"/>
<dbReference type="GO" id="GO:0005524">
    <property type="term" value="F:ATP binding"/>
    <property type="evidence" value="ECO:0007669"/>
    <property type="project" value="InterPro"/>
</dbReference>
<evidence type="ECO:0000256" key="8">
    <source>
        <dbReference type="ARBA" id="ARBA00022737"/>
    </source>
</evidence>
<proteinExistence type="inferred from homology"/>
<dbReference type="PROSITE" id="PS00108">
    <property type="entry name" value="PROTEIN_KINASE_ST"/>
    <property type="match status" value="1"/>
</dbReference>
<dbReference type="InterPro" id="IPR000225">
    <property type="entry name" value="Armadillo"/>
</dbReference>
<dbReference type="EC" id="5.2.1.8" evidence="5 13"/>
<dbReference type="PANTHER" id="PTHR47598">
    <property type="entry name" value="PEPTIDYL-PROLYL CIS-TRANS ISOMERASE FKBP17-2, CHLOROPLASTIC"/>
    <property type="match status" value="1"/>
</dbReference>
<dbReference type="InterPro" id="IPR000719">
    <property type="entry name" value="Prot_kinase_dom"/>
</dbReference>
<feature type="region of interest" description="Disordered" evidence="14">
    <location>
        <begin position="401"/>
        <end position="441"/>
    </location>
</feature>
<feature type="domain" description="PPIase FKBP-type" evidence="17">
    <location>
        <begin position="1061"/>
        <end position="1162"/>
    </location>
</feature>
<accession>A0A3Q7FUB7</accession>
<evidence type="ECO:0000256" key="12">
    <source>
        <dbReference type="PROSITE-ProRule" id="PRU00259"/>
    </source>
</evidence>
<keyword evidence="8" id="KW-0677">Repeat</keyword>
<keyword evidence="11 13" id="KW-0697">Rotamase</keyword>
<dbReference type="Gramene" id="Solyc03g119140.3.1">
    <property type="protein sequence ID" value="Solyc03g119140.3.1"/>
    <property type="gene ID" value="Solyc03g119140.3"/>
</dbReference>
<dbReference type="GO" id="GO:0004674">
    <property type="term" value="F:protein serine/threonine kinase activity"/>
    <property type="evidence" value="ECO:0000318"/>
    <property type="project" value="GO_Central"/>
</dbReference>
<feature type="compositionally biased region" description="Basic and acidic residues" evidence="14">
    <location>
        <begin position="241"/>
        <end position="253"/>
    </location>
</feature>
<dbReference type="GO" id="GO:0007165">
    <property type="term" value="P:signal transduction"/>
    <property type="evidence" value="ECO:0000318"/>
    <property type="project" value="GO_Central"/>
</dbReference>
<dbReference type="PROSITE" id="PS50176">
    <property type="entry name" value="ARM_REPEAT"/>
    <property type="match status" value="1"/>
</dbReference>
<evidence type="ECO:0000259" key="16">
    <source>
        <dbReference type="PROSITE" id="PS50011"/>
    </source>
</evidence>
<feature type="domain" description="Protein kinase" evidence="16">
    <location>
        <begin position="458"/>
        <end position="944"/>
    </location>
</feature>
<dbReference type="InParanoid" id="A0A3Q7FUB7"/>
<dbReference type="FunFam" id="3.10.50.40:FF:000037">
    <property type="entry name" value="Peptidylprolyl isomerase"/>
    <property type="match status" value="1"/>
</dbReference>
<dbReference type="SUPFAM" id="SSF56112">
    <property type="entry name" value="Protein kinase-like (PK-like)"/>
    <property type="match status" value="1"/>
</dbReference>
<dbReference type="AlphaFoldDB" id="A0A3Q7FUB7"/>
<dbReference type="EnsemblPlants" id="Solyc03g119140.3.1">
    <property type="protein sequence ID" value="Solyc03g119140.3.1"/>
    <property type="gene ID" value="Solyc03g119140.3"/>
</dbReference>
<dbReference type="InterPro" id="IPR011009">
    <property type="entry name" value="Kinase-like_dom_sf"/>
</dbReference>
<feature type="compositionally biased region" description="Polar residues" evidence="14">
    <location>
        <begin position="122"/>
        <end position="141"/>
    </location>
</feature>
<dbReference type="Proteomes" id="UP000004994">
    <property type="component" value="Chromosome 3"/>
</dbReference>
<dbReference type="GO" id="GO:0009543">
    <property type="term" value="C:chloroplast thylakoid lumen"/>
    <property type="evidence" value="ECO:0007669"/>
    <property type="project" value="UniProtKB-SubCell"/>
</dbReference>
<feature type="region of interest" description="Disordered" evidence="14">
    <location>
        <begin position="80"/>
        <end position="178"/>
    </location>
</feature>
<evidence type="ECO:0000256" key="5">
    <source>
        <dbReference type="ARBA" id="ARBA00013194"/>
    </source>
</evidence>
<feature type="compositionally biased region" description="Basic and acidic residues" evidence="14">
    <location>
        <begin position="401"/>
        <end position="417"/>
    </location>
</feature>
<evidence type="ECO:0000256" key="15">
    <source>
        <dbReference type="SAM" id="SignalP"/>
    </source>
</evidence>
<evidence type="ECO:0000259" key="17">
    <source>
        <dbReference type="PROSITE" id="PS50059"/>
    </source>
</evidence>
<protein>
    <recommendedName>
        <fullName evidence="5 13">peptidylprolyl isomerase</fullName>
        <ecNumber evidence="5 13">5.2.1.8</ecNumber>
    </recommendedName>
</protein>
<dbReference type="PANTHER" id="PTHR47598:SF1">
    <property type="entry name" value="PEPTIDYL-PROLYL CIS-TRANS ISOMERASE FKBP17-2, CHLOROPLASTIC"/>
    <property type="match status" value="1"/>
</dbReference>
<evidence type="ECO:0000256" key="14">
    <source>
        <dbReference type="SAM" id="MobiDB-lite"/>
    </source>
</evidence>
<feature type="compositionally biased region" description="Basic and acidic residues" evidence="14">
    <location>
        <begin position="101"/>
        <end position="116"/>
    </location>
</feature>
<feature type="repeat" description="ARM" evidence="12">
    <location>
        <begin position="537"/>
        <end position="566"/>
    </location>
</feature>
<comment type="subcellular location">
    <subcellularLocation>
        <location evidence="3">Plastid</location>
        <location evidence="3">Chloroplast thylakoid lumen</location>
    </subcellularLocation>
</comment>
<dbReference type="Gene3D" id="3.30.200.20">
    <property type="entry name" value="Phosphorylase Kinase, domain 1"/>
    <property type="match status" value="1"/>
</dbReference>
<evidence type="ECO:0000256" key="13">
    <source>
        <dbReference type="PROSITE-ProRule" id="PRU00277"/>
    </source>
</evidence>
<dbReference type="CDD" id="cd13999">
    <property type="entry name" value="STKc_MAP3K-like"/>
    <property type="match status" value="1"/>
</dbReference>